<dbReference type="KEGG" id="cact:HZ995_02525"/>
<name>A0A975ESQ8_9RHOB</name>
<proteinExistence type="predicted"/>
<dbReference type="AlphaFoldDB" id="A0A975ESQ8"/>
<reference evidence="2" key="1">
    <citation type="submission" date="2020-07" db="EMBL/GenBank/DDBJ databases">
        <title>Genome sequences of bacteria associated with the marine, planktonic diatom Thalassiosira profunda strain ECT2AJA-044.</title>
        <authorList>
            <person name="Gargas C.B."/>
            <person name="Roberts W.R."/>
            <person name="Alverson A.J."/>
        </authorList>
    </citation>
    <scope>NUCLEOTIDE SEQUENCE</scope>
    <source>
        <strain evidence="2">ECT2AJA-044</strain>
    </source>
</reference>
<dbReference type="RefSeq" id="WP_209357110.1">
    <property type="nucleotide sequence ID" value="NZ_CP060010.1"/>
</dbReference>
<dbReference type="EMBL" id="CP060010">
    <property type="protein sequence ID" value="QTN36411.1"/>
    <property type="molecule type" value="Genomic_DNA"/>
</dbReference>
<gene>
    <name evidence="2" type="ORF">HZ995_02525</name>
</gene>
<sequence length="457" mass="50901">MFNPEVAEIRFGTGLSPRVSAPQSAEEMLDGLLGPDRMMRDFPIEGFGDFRHRIVAFQKARRSERKAKNEDDRAAATKAKKRANTAARKAYAGMIRDTLLRRTQTSTGFRERLAFFWADHFTARGKSNIVRFGTSPYIEEAIRPHIAGRFEDLLIAAVTHPLMLHYLDQAQSVGPNSKLGKRRARGLNENLAREVMELHTLGVDGPYTQDDVRQLAELFAGLSLDQEGGFKFKPAHVEPGAETVLGKNYGRKGSLDDIHAALRDLARHPATARHIASKLARHFMADTPDPDLIDKLTAAYRDSDGNLLNVYVALLNHPASWQPEMTNIKRPIDFVATAMRALDVGEATLARSNQKFLLNLIVTPMQIMGQPWQTPNGPDGWPEEDSFWITPQFMAARLAWALSAPQEMLRVLPDPREFAQTALGQNAPPEVAFAASAAENRWEGIALVLTSPAFQKF</sequence>
<protein>
    <submittedName>
        <fullName evidence="2">DUF1800 domain-containing protein</fullName>
    </submittedName>
</protein>
<dbReference type="Pfam" id="PF08811">
    <property type="entry name" value="DUF1800"/>
    <property type="match status" value="1"/>
</dbReference>
<evidence type="ECO:0000256" key="1">
    <source>
        <dbReference type="SAM" id="MobiDB-lite"/>
    </source>
</evidence>
<feature type="compositionally biased region" description="Basic and acidic residues" evidence="1">
    <location>
        <begin position="66"/>
        <end position="75"/>
    </location>
</feature>
<dbReference type="Proteomes" id="UP000665026">
    <property type="component" value="Chromosome"/>
</dbReference>
<evidence type="ECO:0000313" key="2">
    <source>
        <dbReference type="EMBL" id="QTN36411.1"/>
    </source>
</evidence>
<accession>A0A975ESQ8</accession>
<organism evidence="2 3">
    <name type="scientific">Cognatishimia activa</name>
    <dbReference type="NCBI Taxonomy" id="1715691"/>
    <lineage>
        <taxon>Bacteria</taxon>
        <taxon>Pseudomonadati</taxon>
        <taxon>Pseudomonadota</taxon>
        <taxon>Alphaproteobacteria</taxon>
        <taxon>Rhodobacterales</taxon>
        <taxon>Paracoccaceae</taxon>
        <taxon>Cognatishimia</taxon>
    </lineage>
</organism>
<evidence type="ECO:0000313" key="3">
    <source>
        <dbReference type="Proteomes" id="UP000665026"/>
    </source>
</evidence>
<feature type="region of interest" description="Disordered" evidence="1">
    <location>
        <begin position="61"/>
        <end position="81"/>
    </location>
</feature>
<dbReference type="InterPro" id="IPR014917">
    <property type="entry name" value="DUF1800"/>
</dbReference>